<proteinExistence type="predicted"/>
<dbReference type="EMBL" id="FMHW01000002">
    <property type="protein sequence ID" value="SCL26175.1"/>
    <property type="molecule type" value="Genomic_DNA"/>
</dbReference>
<dbReference type="RefSeq" id="WP_091642446.1">
    <property type="nucleotide sequence ID" value="NZ_FMHW01000002.1"/>
</dbReference>
<organism evidence="1 2">
    <name type="scientific">Micromonospora pallida</name>
    <dbReference type="NCBI Taxonomy" id="145854"/>
    <lineage>
        <taxon>Bacteria</taxon>
        <taxon>Bacillati</taxon>
        <taxon>Actinomycetota</taxon>
        <taxon>Actinomycetes</taxon>
        <taxon>Micromonosporales</taxon>
        <taxon>Micromonosporaceae</taxon>
        <taxon>Micromonospora</taxon>
    </lineage>
</organism>
<keyword evidence="2" id="KW-1185">Reference proteome</keyword>
<sequence length="183" mass="20279">MIIWLNGPFGAGKTTLSEKLAALLPGNLVVDPEEVGFALRRLVPPPPTGDFQDLPIWRSLTLVTLREIRRLYDATLIVPMTLVVPAYLTEIIGGLVDGGEDVRHVWLDVDEQVLRSRIIAQVIDPTDPVHDAEVRRWRLDQVDRCRAARPHLPAGTRFLDSGTTDPDTLAAEIAGWVTAGRHQ</sequence>
<evidence type="ECO:0000313" key="1">
    <source>
        <dbReference type="EMBL" id="SCL26175.1"/>
    </source>
</evidence>
<dbReference type="Proteomes" id="UP000198959">
    <property type="component" value="Unassembled WGS sequence"/>
</dbReference>
<protein>
    <submittedName>
        <fullName evidence="1">AAA domain-containing protein</fullName>
    </submittedName>
</protein>
<dbReference type="InterPro" id="IPR027417">
    <property type="entry name" value="P-loop_NTPase"/>
</dbReference>
<reference evidence="2" key="1">
    <citation type="submission" date="2016-06" db="EMBL/GenBank/DDBJ databases">
        <authorList>
            <person name="Varghese N."/>
            <person name="Submissions Spin"/>
        </authorList>
    </citation>
    <scope>NUCLEOTIDE SEQUENCE [LARGE SCALE GENOMIC DNA]</scope>
    <source>
        <strain evidence="2">DSM 43817</strain>
    </source>
</reference>
<evidence type="ECO:0000313" key="2">
    <source>
        <dbReference type="Proteomes" id="UP000198959"/>
    </source>
</evidence>
<dbReference type="Gene3D" id="3.40.50.300">
    <property type="entry name" value="P-loop containing nucleotide triphosphate hydrolases"/>
    <property type="match status" value="1"/>
</dbReference>
<dbReference type="SUPFAM" id="SSF52540">
    <property type="entry name" value="P-loop containing nucleoside triphosphate hydrolases"/>
    <property type="match status" value="1"/>
</dbReference>
<dbReference type="Pfam" id="PF13671">
    <property type="entry name" value="AAA_33"/>
    <property type="match status" value="1"/>
</dbReference>
<dbReference type="AlphaFoldDB" id="A0A1C6S9M5"/>
<name>A0A1C6S9M5_9ACTN</name>
<gene>
    <name evidence="1" type="ORF">GA0074692_2098</name>
</gene>
<dbReference type="STRING" id="145854.GA0074692_2098"/>
<dbReference type="OrthoDB" id="9799092at2"/>
<accession>A0A1C6S9M5</accession>